<dbReference type="PANTHER" id="PTHR14226">
    <property type="entry name" value="NEUROPATHY TARGET ESTERASE/SWISS CHEESE D.MELANOGASTER"/>
    <property type="match status" value="1"/>
</dbReference>
<keyword evidence="2 4" id="KW-0442">Lipid degradation</keyword>
<dbReference type="Pfam" id="PF01734">
    <property type="entry name" value="Patatin"/>
    <property type="match status" value="1"/>
</dbReference>
<name>A0AB33J4N1_9BACT</name>
<dbReference type="PROSITE" id="PS51635">
    <property type="entry name" value="PNPLA"/>
    <property type="match status" value="1"/>
</dbReference>
<evidence type="ECO:0000256" key="4">
    <source>
        <dbReference type="PROSITE-ProRule" id="PRU01161"/>
    </source>
</evidence>
<dbReference type="Gene3D" id="3.40.1090.10">
    <property type="entry name" value="Cytosolic phospholipase A2 catalytic domain"/>
    <property type="match status" value="2"/>
</dbReference>
<dbReference type="SUPFAM" id="SSF52151">
    <property type="entry name" value="FabD/lysophospholipase-like"/>
    <property type="match status" value="1"/>
</dbReference>
<sequence>MLTGLCSKIAETLQFFELLSSLVYELVRFGLSFLVFKFMSWCSEHLFVYICNDETGRSVGMNIFERMGSWFSCQPDERRVALVLSGGGARGLAHIGAIDELVARGYTISSIAGTSMGALIGGLWAAGQLDAFRQELATLDRRRILALMGISLGLDHVATGEKLMVALEGLIGDRKIEDLPVDFCCVASDIVSGREMVFREGSLLRAIRASISIPGFFSPVIDGECVLVDGSVHNTLPLDRVVRRESDLLVAVNVSAPDDEPYVSYLKPNCERHGSLDSAIRSHFPFNKIKFSENYFNMALRVARLTIQNNTQMALRLTPPDVYAQLPMCRYSLFDYDRAEEIIAYGREEMSRKLDEFEKK</sequence>
<feature type="short sequence motif" description="GXSXG" evidence="4">
    <location>
        <begin position="113"/>
        <end position="117"/>
    </location>
</feature>
<protein>
    <submittedName>
        <fullName evidence="6">Patatin-like phospholipase family protein</fullName>
    </submittedName>
</protein>
<feature type="domain" description="PNPLA" evidence="5">
    <location>
        <begin position="82"/>
        <end position="242"/>
    </location>
</feature>
<evidence type="ECO:0000259" key="5">
    <source>
        <dbReference type="PROSITE" id="PS51635"/>
    </source>
</evidence>
<evidence type="ECO:0000256" key="2">
    <source>
        <dbReference type="ARBA" id="ARBA00022963"/>
    </source>
</evidence>
<comment type="caution">
    <text evidence="4">Lacks conserved residue(s) required for the propagation of feature annotation.</text>
</comment>
<dbReference type="InterPro" id="IPR050301">
    <property type="entry name" value="NTE"/>
</dbReference>
<evidence type="ECO:0000313" key="6">
    <source>
        <dbReference type="EMBL" id="BFO74906.1"/>
    </source>
</evidence>
<feature type="active site" description="Nucleophile" evidence="4">
    <location>
        <position position="115"/>
    </location>
</feature>
<evidence type="ECO:0000256" key="1">
    <source>
        <dbReference type="ARBA" id="ARBA00022801"/>
    </source>
</evidence>
<proteinExistence type="predicted"/>
<gene>
    <name evidence="6" type="ORF">GTC17254_25030</name>
</gene>
<keyword evidence="1 4" id="KW-0378">Hydrolase</keyword>
<dbReference type="InterPro" id="IPR002641">
    <property type="entry name" value="PNPLA_dom"/>
</dbReference>
<keyword evidence="3 4" id="KW-0443">Lipid metabolism</keyword>
<dbReference type="GO" id="GO:0016787">
    <property type="term" value="F:hydrolase activity"/>
    <property type="evidence" value="ECO:0007669"/>
    <property type="project" value="UniProtKB-UniRule"/>
</dbReference>
<organism evidence="6">
    <name type="scientific">Prevotella sp. GTC17254</name>
    <dbReference type="NCBI Taxonomy" id="3236794"/>
    <lineage>
        <taxon>Bacteria</taxon>
        <taxon>Pseudomonadati</taxon>
        <taxon>Bacteroidota</taxon>
        <taxon>Bacteroidia</taxon>
        <taxon>Bacteroidales</taxon>
        <taxon>Prevotellaceae</taxon>
        <taxon>Prevotella</taxon>
    </lineage>
</organism>
<dbReference type="InterPro" id="IPR016035">
    <property type="entry name" value="Acyl_Trfase/lysoPLipase"/>
</dbReference>
<feature type="active site" description="Proton acceptor" evidence="4">
    <location>
        <position position="229"/>
    </location>
</feature>
<dbReference type="GO" id="GO:0016042">
    <property type="term" value="P:lipid catabolic process"/>
    <property type="evidence" value="ECO:0007669"/>
    <property type="project" value="UniProtKB-UniRule"/>
</dbReference>
<feature type="short sequence motif" description="GXGXXG" evidence="4">
    <location>
        <begin position="86"/>
        <end position="91"/>
    </location>
</feature>
<reference evidence="6" key="1">
    <citation type="submission" date="2024-07" db="EMBL/GenBank/DDBJ databases">
        <title>Complete genome sequence of Prevotella sp. YM-2024 GTC17254.</title>
        <authorList>
            <person name="Hayashi M."/>
            <person name="Muto Y."/>
            <person name="Tanaka K."/>
            <person name="Niwa H."/>
        </authorList>
    </citation>
    <scope>NUCLEOTIDE SEQUENCE</scope>
    <source>
        <strain evidence="6">GTC17254</strain>
    </source>
</reference>
<evidence type="ECO:0000256" key="3">
    <source>
        <dbReference type="ARBA" id="ARBA00023098"/>
    </source>
</evidence>
<accession>A0AB33J4N1</accession>
<dbReference type="EMBL" id="AP035786">
    <property type="protein sequence ID" value="BFO74906.1"/>
    <property type="molecule type" value="Genomic_DNA"/>
</dbReference>
<dbReference type="PANTHER" id="PTHR14226:SF76">
    <property type="entry name" value="NTE FAMILY PROTEIN RSSA"/>
    <property type="match status" value="1"/>
</dbReference>
<dbReference type="AlphaFoldDB" id="A0AB33J4N1"/>